<evidence type="ECO:0000313" key="4">
    <source>
        <dbReference type="Proteomes" id="UP001156881"/>
    </source>
</evidence>
<keyword evidence="4" id="KW-1185">Reference proteome</keyword>
<dbReference type="AlphaFoldDB" id="A0A7W6AJS1"/>
<protein>
    <submittedName>
        <fullName evidence="2">Uncharacterized protein</fullName>
    </submittedName>
</protein>
<gene>
    <name evidence="1" type="ORF">GCM10007884_06890</name>
    <name evidence="2" type="ORF">GGR33_003472</name>
</gene>
<organism evidence="2 3">
    <name type="scientific">Methylobacterium brachythecii</name>
    <dbReference type="NCBI Taxonomy" id="1176177"/>
    <lineage>
        <taxon>Bacteria</taxon>
        <taxon>Pseudomonadati</taxon>
        <taxon>Pseudomonadota</taxon>
        <taxon>Alphaproteobacteria</taxon>
        <taxon>Hyphomicrobiales</taxon>
        <taxon>Methylobacteriaceae</taxon>
        <taxon>Methylobacterium</taxon>
    </lineage>
</organism>
<dbReference type="RefSeq" id="WP_183507367.1">
    <property type="nucleotide sequence ID" value="NZ_BSPG01000002.1"/>
</dbReference>
<reference evidence="1" key="4">
    <citation type="submission" date="2023-01" db="EMBL/GenBank/DDBJ databases">
        <title>Draft genome sequence of Methylobacterium brachythecii strain NBRC 107710.</title>
        <authorList>
            <person name="Sun Q."/>
            <person name="Mori K."/>
        </authorList>
    </citation>
    <scope>NUCLEOTIDE SEQUENCE</scope>
    <source>
        <strain evidence="1">NBRC 107710</strain>
    </source>
</reference>
<evidence type="ECO:0000313" key="3">
    <source>
        <dbReference type="Proteomes" id="UP000517759"/>
    </source>
</evidence>
<comment type="caution">
    <text evidence="2">The sequence shown here is derived from an EMBL/GenBank/DDBJ whole genome shotgun (WGS) entry which is preliminary data.</text>
</comment>
<reference evidence="1" key="1">
    <citation type="journal article" date="2014" name="Int. J. Syst. Evol. Microbiol.">
        <title>Complete genome of a new Firmicutes species belonging to the dominant human colonic microbiota ('Ruminococcus bicirculans') reveals two chromosomes and a selective capacity to utilize plant glucans.</title>
        <authorList>
            <consortium name="NISC Comparative Sequencing Program"/>
            <person name="Wegmann U."/>
            <person name="Louis P."/>
            <person name="Goesmann A."/>
            <person name="Henrissat B."/>
            <person name="Duncan S.H."/>
            <person name="Flint H.J."/>
        </authorList>
    </citation>
    <scope>NUCLEOTIDE SEQUENCE</scope>
    <source>
        <strain evidence="1">NBRC 107710</strain>
    </source>
</reference>
<evidence type="ECO:0000313" key="2">
    <source>
        <dbReference type="EMBL" id="MBB3903958.1"/>
    </source>
</evidence>
<dbReference type="EMBL" id="BSPG01000002">
    <property type="protein sequence ID" value="GLS42704.1"/>
    <property type="molecule type" value="Genomic_DNA"/>
</dbReference>
<sequence>MDARSDDGVVVDFADAKHRRSASPASSRSVAFIAQDLFRGTGMMETAGHASEPIEIRLDHLCGLTDATVSRLAALAAVGTLSPASAARLALRHAEETRATGASRRSELPAVIDRTDLVVSGHPWGPFALRLGPSSSGAWIGYAASENVDRMVEICPCMRGVVCLLLGRDHRDRTTVRILKSSRWRTVLASRAALQAKGGTREILILGGLPFSGPARSLAIAEIGSALVRASNTKLLAGSAVGNATTIRRLGCTPATRDIFVFMEIAVPGLVDIGGHPGGLVA</sequence>
<dbReference type="EMBL" id="JACIDN010000006">
    <property type="protein sequence ID" value="MBB3903958.1"/>
    <property type="molecule type" value="Genomic_DNA"/>
</dbReference>
<proteinExistence type="predicted"/>
<evidence type="ECO:0000313" key="1">
    <source>
        <dbReference type="EMBL" id="GLS42704.1"/>
    </source>
</evidence>
<dbReference type="Proteomes" id="UP001156881">
    <property type="component" value="Unassembled WGS sequence"/>
</dbReference>
<reference evidence="4" key="2">
    <citation type="journal article" date="2019" name="Int. J. Syst. Evol. Microbiol.">
        <title>The Global Catalogue of Microorganisms (GCM) 10K type strain sequencing project: providing services to taxonomists for standard genome sequencing and annotation.</title>
        <authorList>
            <consortium name="The Broad Institute Genomics Platform"/>
            <consortium name="The Broad Institute Genome Sequencing Center for Infectious Disease"/>
            <person name="Wu L."/>
            <person name="Ma J."/>
        </authorList>
    </citation>
    <scope>NUCLEOTIDE SEQUENCE [LARGE SCALE GENOMIC DNA]</scope>
    <source>
        <strain evidence="4">NBRC 107710</strain>
    </source>
</reference>
<dbReference type="Proteomes" id="UP000517759">
    <property type="component" value="Unassembled WGS sequence"/>
</dbReference>
<name>A0A7W6AJS1_9HYPH</name>
<accession>A0A7W6AJS1</accession>
<reference evidence="2 3" key="3">
    <citation type="submission" date="2020-08" db="EMBL/GenBank/DDBJ databases">
        <title>Genomic Encyclopedia of Type Strains, Phase IV (KMG-IV): sequencing the most valuable type-strain genomes for metagenomic binning, comparative biology and taxonomic classification.</title>
        <authorList>
            <person name="Goeker M."/>
        </authorList>
    </citation>
    <scope>NUCLEOTIDE SEQUENCE [LARGE SCALE GENOMIC DNA]</scope>
    <source>
        <strain evidence="2 3">DSM 24105</strain>
    </source>
</reference>